<dbReference type="SMART" id="SM00504">
    <property type="entry name" value="Ubox"/>
    <property type="match status" value="1"/>
</dbReference>
<dbReference type="SUPFAM" id="SSF57845">
    <property type="entry name" value="B-box zinc-binding domain"/>
    <property type="match status" value="1"/>
</dbReference>
<dbReference type="AlphaFoldDB" id="A0AAV6GTF4"/>
<dbReference type="PROSITE" id="PS00518">
    <property type="entry name" value="ZF_RING_1"/>
    <property type="match status" value="1"/>
</dbReference>
<dbReference type="InterPro" id="IPR001841">
    <property type="entry name" value="Znf_RING"/>
</dbReference>
<keyword evidence="6" id="KW-0472">Membrane</keyword>
<keyword evidence="6" id="KW-0812">Transmembrane</keyword>
<keyword evidence="2" id="KW-0479">Metal-binding</keyword>
<keyword evidence="11" id="KW-1185">Reference proteome</keyword>
<evidence type="ECO:0000256" key="4">
    <source>
        <dbReference type="ARBA" id="ARBA00022833"/>
    </source>
</evidence>
<dbReference type="GO" id="GO:0016567">
    <property type="term" value="P:protein ubiquitination"/>
    <property type="evidence" value="ECO:0007669"/>
    <property type="project" value="InterPro"/>
</dbReference>
<keyword evidence="6" id="KW-1133">Transmembrane helix</keyword>
<dbReference type="InterPro" id="IPR003613">
    <property type="entry name" value="Ubox_domain"/>
</dbReference>
<dbReference type="SUPFAM" id="SSF49899">
    <property type="entry name" value="Concanavalin A-like lectins/glucanases"/>
    <property type="match status" value="1"/>
</dbReference>
<evidence type="ECO:0000256" key="1">
    <source>
        <dbReference type="ARBA" id="ARBA00008518"/>
    </source>
</evidence>
<dbReference type="InterPro" id="IPR013320">
    <property type="entry name" value="ConA-like_dom_sf"/>
</dbReference>
<proteinExistence type="inferred from homology"/>
<feature type="transmembrane region" description="Helical" evidence="6">
    <location>
        <begin position="492"/>
        <end position="513"/>
    </location>
</feature>
<dbReference type="InterPro" id="IPR050143">
    <property type="entry name" value="TRIM/RBCC"/>
</dbReference>
<dbReference type="PROSITE" id="PS50119">
    <property type="entry name" value="ZF_BBOX"/>
    <property type="match status" value="1"/>
</dbReference>
<feature type="domain" description="B box-type" evidence="8">
    <location>
        <begin position="102"/>
        <end position="142"/>
    </location>
</feature>
<dbReference type="PROSITE" id="PS50188">
    <property type="entry name" value="B302_SPRY"/>
    <property type="match status" value="1"/>
</dbReference>
<dbReference type="SMART" id="SM00336">
    <property type="entry name" value="BBOX"/>
    <property type="match status" value="1"/>
</dbReference>
<dbReference type="GO" id="GO:0008270">
    <property type="term" value="F:zinc ion binding"/>
    <property type="evidence" value="ECO:0007669"/>
    <property type="project" value="UniProtKB-KW"/>
</dbReference>
<keyword evidence="4" id="KW-0862">Zinc</keyword>
<evidence type="ECO:0000259" key="8">
    <source>
        <dbReference type="PROSITE" id="PS50119"/>
    </source>
</evidence>
<evidence type="ECO:0000313" key="11">
    <source>
        <dbReference type="Proteomes" id="UP000823561"/>
    </source>
</evidence>
<evidence type="ECO:0000256" key="5">
    <source>
        <dbReference type="PROSITE-ProRule" id="PRU00024"/>
    </source>
</evidence>
<dbReference type="Gene3D" id="3.30.160.60">
    <property type="entry name" value="Classic Zinc Finger"/>
    <property type="match status" value="1"/>
</dbReference>
<reference evidence="10" key="1">
    <citation type="submission" date="2020-10" db="EMBL/GenBank/DDBJ databases">
        <title>Chromosome-scale genome assembly of the Allis shad, Alosa alosa.</title>
        <authorList>
            <person name="Margot Z."/>
            <person name="Christophe K."/>
            <person name="Cabau C."/>
            <person name="Louis A."/>
            <person name="Berthelot C."/>
            <person name="Parey E."/>
            <person name="Roest Crollius H."/>
            <person name="Montfort J."/>
            <person name="Robinson-Rechavi M."/>
            <person name="Bucao C."/>
            <person name="Bouchez O."/>
            <person name="Gislard M."/>
            <person name="Lluch J."/>
            <person name="Milhes M."/>
            <person name="Lampietro C."/>
            <person name="Lopez Roques C."/>
            <person name="Donnadieu C."/>
            <person name="Braasch I."/>
            <person name="Desvignes T."/>
            <person name="Postlethwait J."/>
            <person name="Bobe J."/>
            <person name="Guiguen Y."/>
        </authorList>
    </citation>
    <scope>NUCLEOTIDE SEQUENCE</scope>
    <source>
        <strain evidence="10">M-15738</strain>
        <tissue evidence="10">Blood</tissue>
    </source>
</reference>
<evidence type="ECO:0000313" key="10">
    <source>
        <dbReference type="EMBL" id="KAG5278235.1"/>
    </source>
</evidence>
<dbReference type="SUPFAM" id="SSF57850">
    <property type="entry name" value="RING/U-box"/>
    <property type="match status" value="1"/>
</dbReference>
<dbReference type="PROSITE" id="PS50089">
    <property type="entry name" value="ZF_RING_2"/>
    <property type="match status" value="1"/>
</dbReference>
<evidence type="ECO:0000259" key="7">
    <source>
        <dbReference type="PROSITE" id="PS50089"/>
    </source>
</evidence>
<sequence length="515" mass="58810">MAASAKSLEEDLSCSICCDVFREPVLLGCGHSFCRECLSRHWSSSQGRRCPVCRRPSPQEPVPNISLRSTCESFQQQQQQKASGEAHQRRQGKKVEEKEEEKGERLCLQHNQRLKFYCETEEKLICLQCKKGEHRGHLVLSVQKAVKQRKESLTTASKLLRERLNVLRKESAATEHIKAVVEMCERQVRQDFAKFFAFLQEEQRAQLEALCDAGISETQLAREAFKTEASLLSDQVQEVDEMVQRDDITFLQEFKDFNITMSTQFYQAMPDVRRQLGNLRFNVWKKMKEVAPYYPVIFDSKTPICGINVSTEWSIMAIPVSDPSSPQPKLFAFVKSSKALTDDCHVWNVHISDYSDWVVGVTSNQHIGRDSLVFAPCCKYWGIQRIREQYLALTCPPSPLKIASTSPLKVLRVKLTWDVGRHGCSLGCRVRKLTFSDAQDARGSAIFSSLLPHHTGALYPFLFPCGQGAKLSLEPAEVRVKVREVLGFWERYRYEVIIFALLLLAIFVMLAYFSS</sequence>
<dbReference type="EMBL" id="JADWDJ010000007">
    <property type="protein sequence ID" value="KAG5278235.1"/>
    <property type="molecule type" value="Genomic_DNA"/>
</dbReference>
<evidence type="ECO:0000256" key="3">
    <source>
        <dbReference type="ARBA" id="ARBA00022771"/>
    </source>
</evidence>
<organism evidence="10 11">
    <name type="scientific">Alosa alosa</name>
    <name type="common">allis shad</name>
    <dbReference type="NCBI Taxonomy" id="278164"/>
    <lineage>
        <taxon>Eukaryota</taxon>
        <taxon>Metazoa</taxon>
        <taxon>Chordata</taxon>
        <taxon>Craniata</taxon>
        <taxon>Vertebrata</taxon>
        <taxon>Euteleostomi</taxon>
        <taxon>Actinopterygii</taxon>
        <taxon>Neopterygii</taxon>
        <taxon>Teleostei</taxon>
        <taxon>Clupei</taxon>
        <taxon>Clupeiformes</taxon>
        <taxon>Clupeoidei</taxon>
        <taxon>Clupeidae</taxon>
        <taxon>Alosa</taxon>
    </lineage>
</organism>
<dbReference type="CDD" id="cd19769">
    <property type="entry name" value="Bbox2_TRIM16-like"/>
    <property type="match status" value="1"/>
</dbReference>
<dbReference type="InterPro" id="IPR043136">
    <property type="entry name" value="B30.2/SPRY_sf"/>
</dbReference>
<keyword evidence="3 5" id="KW-0863">Zinc-finger</keyword>
<name>A0AAV6GTF4_9TELE</name>
<dbReference type="Gene3D" id="2.60.120.920">
    <property type="match status" value="1"/>
</dbReference>
<dbReference type="InterPro" id="IPR018957">
    <property type="entry name" value="Znf_C3HC4_RING-type"/>
</dbReference>
<dbReference type="PANTHER" id="PTHR24103">
    <property type="entry name" value="E3 UBIQUITIN-PROTEIN LIGASE TRIM"/>
    <property type="match status" value="1"/>
</dbReference>
<dbReference type="Proteomes" id="UP000823561">
    <property type="component" value="Chromosome 7"/>
</dbReference>
<dbReference type="Pfam" id="PF00097">
    <property type="entry name" value="zf-C3HC4"/>
    <property type="match status" value="1"/>
</dbReference>
<evidence type="ECO:0000256" key="6">
    <source>
        <dbReference type="SAM" id="Phobius"/>
    </source>
</evidence>
<gene>
    <name evidence="10" type="ORF">AALO_G00096710</name>
</gene>
<accession>A0AAV6GTF4</accession>
<dbReference type="GO" id="GO:0004842">
    <property type="term" value="F:ubiquitin-protein transferase activity"/>
    <property type="evidence" value="ECO:0007669"/>
    <property type="project" value="InterPro"/>
</dbReference>
<dbReference type="InterPro" id="IPR001870">
    <property type="entry name" value="B30.2/SPRY"/>
</dbReference>
<dbReference type="SMART" id="SM00184">
    <property type="entry name" value="RING"/>
    <property type="match status" value="1"/>
</dbReference>
<evidence type="ECO:0000259" key="9">
    <source>
        <dbReference type="PROSITE" id="PS50188"/>
    </source>
</evidence>
<dbReference type="InterPro" id="IPR017907">
    <property type="entry name" value="Znf_RING_CS"/>
</dbReference>
<feature type="domain" description="RING-type" evidence="7">
    <location>
        <begin position="14"/>
        <end position="54"/>
    </location>
</feature>
<comment type="caution">
    <text evidence="10">The sequence shown here is derived from an EMBL/GenBank/DDBJ whole genome shotgun (WGS) entry which is preliminary data.</text>
</comment>
<dbReference type="InterPro" id="IPR013083">
    <property type="entry name" value="Znf_RING/FYVE/PHD"/>
</dbReference>
<dbReference type="InterPro" id="IPR000315">
    <property type="entry name" value="Znf_B-box"/>
</dbReference>
<protein>
    <submittedName>
        <fullName evidence="10">Uncharacterized protein</fullName>
    </submittedName>
</protein>
<feature type="domain" description="B30.2/SPRY" evidence="9">
    <location>
        <begin position="276"/>
        <end position="480"/>
    </location>
</feature>
<dbReference type="Pfam" id="PF00643">
    <property type="entry name" value="zf-B_box"/>
    <property type="match status" value="1"/>
</dbReference>
<evidence type="ECO:0000256" key="2">
    <source>
        <dbReference type="ARBA" id="ARBA00022723"/>
    </source>
</evidence>
<comment type="similarity">
    <text evidence="1">Belongs to the TRIM/RBCC family.</text>
</comment>
<dbReference type="Gene3D" id="3.30.40.10">
    <property type="entry name" value="Zinc/RING finger domain, C3HC4 (zinc finger)"/>
    <property type="match status" value="1"/>
</dbReference>